<evidence type="ECO:0000313" key="3">
    <source>
        <dbReference type="EMBL" id="KAJ8040197.1"/>
    </source>
</evidence>
<accession>A0A9Q1H8X7</accession>
<dbReference type="AlphaFoldDB" id="A0A9Q1H8X7"/>
<evidence type="ECO:0000256" key="1">
    <source>
        <dbReference type="SAM" id="MobiDB-lite"/>
    </source>
</evidence>
<dbReference type="EMBL" id="JAIZAY010000006">
    <property type="protein sequence ID" value="KAJ8040197.1"/>
    <property type="molecule type" value="Genomic_DNA"/>
</dbReference>
<sequence>MTMLSFNHFKSEEDAFYQCQMSDPDNDPHEVTVQSLRTGWTRNTAEENPDPPEARYTDSNHPFYVVDMFNNGTNNSFGVFGCNATKDGKKETIISTIRMRSDAVIVPTNDLFTQTVSINDRNVSIKMMSTSNEVSVHMLRWRKNTFFWGQPHFGVNSFTIDGPVQLYHAGIYECHVAGDRFLAKHGLNLLKVRACPSTRWGPPDCEGVCESCYNGGICDENTGDCVCAPGFRGENCLEACGGNRYGYACEHRCSYKRSDRKSKCEGILFCLVHPYGCRCNTGFRGLDCETECEEGIYGASCLESCHCASGACSRYTGECEGVDTSCDPGWTGEFCQECIEGYFGTACDQKCHCLSDKCNRESGLCQTGGCLPQWADLFPPYSCQTGLESANYTRGNPNVAVQVNCTVVQGPGGDLTGFDVVLSRCNDDLDVINITLNETFRTQTKVTGIFSVRDLDQGADLYCQLREKSNARVVAVLAVNVELYALPALSSAPTEVTVTNSSVTIQWPSWDENTDVGDPPIVGYIPYYRKQGDDIWIPESYVPIGDQLQFTFNNLDLDTYYSFSVAAVREGEGGEGSRSPPFEVKTLCATPSNGPKDVVSSIAGERQEFVEISWKV</sequence>
<dbReference type="SMART" id="SM00060">
    <property type="entry name" value="FN3"/>
    <property type="match status" value="1"/>
</dbReference>
<dbReference type="PROSITE" id="PS50853">
    <property type="entry name" value="FN3"/>
    <property type="match status" value="1"/>
</dbReference>
<keyword evidence="3" id="KW-0675">Receptor</keyword>
<gene>
    <name evidence="3" type="ORF">HOLleu_14425</name>
</gene>
<evidence type="ECO:0000313" key="4">
    <source>
        <dbReference type="Proteomes" id="UP001152320"/>
    </source>
</evidence>
<feature type="region of interest" description="Disordered" evidence="1">
    <location>
        <begin position="38"/>
        <end position="57"/>
    </location>
</feature>
<dbReference type="InterPro" id="IPR000742">
    <property type="entry name" value="EGF"/>
</dbReference>
<dbReference type="InterPro" id="IPR036116">
    <property type="entry name" value="FN3_sf"/>
</dbReference>
<feature type="domain" description="Fibronectin type-III" evidence="2">
    <location>
        <begin position="492"/>
        <end position="589"/>
    </location>
</feature>
<dbReference type="Gene3D" id="2.170.300.10">
    <property type="entry name" value="Tie2 ligand-binding domain superfamily"/>
    <property type="match status" value="2"/>
</dbReference>
<dbReference type="CDD" id="cd00063">
    <property type="entry name" value="FN3"/>
    <property type="match status" value="1"/>
</dbReference>
<dbReference type="SUPFAM" id="SSF49265">
    <property type="entry name" value="Fibronectin type III"/>
    <property type="match status" value="1"/>
</dbReference>
<dbReference type="FunFam" id="2.170.300.10:FF:000003">
    <property type="entry name" value="tyrosine-protein kinase receptor Tie-1 isoform X1"/>
    <property type="match status" value="1"/>
</dbReference>
<reference evidence="3" key="1">
    <citation type="submission" date="2021-10" db="EMBL/GenBank/DDBJ databases">
        <title>Tropical sea cucumber genome reveals ecological adaptation and Cuvierian tubules defense mechanism.</title>
        <authorList>
            <person name="Chen T."/>
        </authorList>
    </citation>
    <scope>NUCLEOTIDE SEQUENCE</scope>
    <source>
        <strain evidence="3">Nanhai2018</strain>
        <tissue evidence="3">Muscle</tissue>
    </source>
</reference>
<dbReference type="PANTHER" id="PTHR26391">
    <property type="entry name" value="INACTIVE TYROSINE-PROTEIN KINASE 7"/>
    <property type="match status" value="1"/>
</dbReference>
<evidence type="ECO:0000259" key="2">
    <source>
        <dbReference type="PROSITE" id="PS50853"/>
    </source>
</evidence>
<keyword evidence="4" id="KW-1185">Reference proteome</keyword>
<dbReference type="PANTHER" id="PTHR26391:SF18">
    <property type="entry name" value="PROTEIN KINASE RECEPTOR TIE-1, PUTATIVE-RELATED"/>
    <property type="match status" value="1"/>
</dbReference>
<dbReference type="InterPro" id="IPR003961">
    <property type="entry name" value="FN3_dom"/>
</dbReference>
<dbReference type="OrthoDB" id="10252017at2759"/>
<organism evidence="3 4">
    <name type="scientific">Holothuria leucospilota</name>
    <name type="common">Black long sea cucumber</name>
    <name type="synonym">Mertensiothuria leucospilota</name>
    <dbReference type="NCBI Taxonomy" id="206669"/>
    <lineage>
        <taxon>Eukaryota</taxon>
        <taxon>Metazoa</taxon>
        <taxon>Echinodermata</taxon>
        <taxon>Eleutherozoa</taxon>
        <taxon>Echinozoa</taxon>
        <taxon>Holothuroidea</taxon>
        <taxon>Aspidochirotacea</taxon>
        <taxon>Aspidochirotida</taxon>
        <taxon>Holothuriidae</taxon>
        <taxon>Holothuria</taxon>
    </lineage>
</organism>
<dbReference type="PROSITE" id="PS00022">
    <property type="entry name" value="EGF_1"/>
    <property type="match status" value="1"/>
</dbReference>
<dbReference type="Proteomes" id="UP001152320">
    <property type="component" value="Chromosome 6"/>
</dbReference>
<proteinExistence type="predicted"/>
<dbReference type="InterPro" id="IPR013783">
    <property type="entry name" value="Ig-like_fold"/>
</dbReference>
<dbReference type="Gene3D" id="2.60.40.10">
    <property type="entry name" value="Immunoglobulins"/>
    <property type="match status" value="2"/>
</dbReference>
<protein>
    <submittedName>
        <fullName evidence="3">Angiopoietin-1 receptor</fullName>
    </submittedName>
</protein>
<name>A0A9Q1H8X7_HOLLE</name>
<comment type="caution">
    <text evidence="3">The sequence shown here is derived from an EMBL/GenBank/DDBJ whole genome shotgun (WGS) entry which is preliminary data.</text>
</comment>